<organism evidence="2 3">
    <name type="scientific">Riccia fluitans</name>
    <dbReference type="NCBI Taxonomy" id="41844"/>
    <lineage>
        <taxon>Eukaryota</taxon>
        <taxon>Viridiplantae</taxon>
        <taxon>Streptophyta</taxon>
        <taxon>Embryophyta</taxon>
        <taxon>Marchantiophyta</taxon>
        <taxon>Marchantiopsida</taxon>
        <taxon>Marchantiidae</taxon>
        <taxon>Marchantiales</taxon>
        <taxon>Ricciaceae</taxon>
        <taxon>Riccia</taxon>
    </lineage>
</organism>
<protein>
    <submittedName>
        <fullName evidence="2">Uncharacterized protein</fullName>
    </submittedName>
</protein>
<sequence length="113" mass="12809">MVQFTFLQTKTEMMFGIDTPARYFQRGSEGSRKEDNQHRKQEANEGAEDSDGPANDDGMTSIPIVDLENYSADLDRVRDAPLYGGFGVRITSKKKVKEEKAIDNLGDYCHLWD</sequence>
<dbReference type="EMBL" id="JBHFFA010000001">
    <property type="protein sequence ID" value="KAL2651061.1"/>
    <property type="molecule type" value="Genomic_DNA"/>
</dbReference>
<reference evidence="2 3" key="1">
    <citation type="submission" date="2024-09" db="EMBL/GenBank/DDBJ databases">
        <title>Chromosome-scale assembly of Riccia fluitans.</title>
        <authorList>
            <person name="Paukszto L."/>
            <person name="Sawicki J."/>
            <person name="Karawczyk K."/>
            <person name="Piernik-Szablinska J."/>
            <person name="Szczecinska M."/>
            <person name="Mazdziarz M."/>
        </authorList>
    </citation>
    <scope>NUCLEOTIDE SEQUENCE [LARGE SCALE GENOMIC DNA]</scope>
    <source>
        <strain evidence="2">Rf_01</strain>
        <tissue evidence="2">Aerial parts of the thallus</tissue>
    </source>
</reference>
<evidence type="ECO:0000313" key="3">
    <source>
        <dbReference type="Proteomes" id="UP001605036"/>
    </source>
</evidence>
<evidence type="ECO:0000313" key="2">
    <source>
        <dbReference type="EMBL" id="KAL2651061.1"/>
    </source>
</evidence>
<evidence type="ECO:0000256" key="1">
    <source>
        <dbReference type="SAM" id="MobiDB-lite"/>
    </source>
</evidence>
<name>A0ABD1ZHY7_9MARC</name>
<comment type="caution">
    <text evidence="2">The sequence shown here is derived from an EMBL/GenBank/DDBJ whole genome shotgun (WGS) entry which is preliminary data.</text>
</comment>
<dbReference type="Proteomes" id="UP001605036">
    <property type="component" value="Unassembled WGS sequence"/>
</dbReference>
<keyword evidence="3" id="KW-1185">Reference proteome</keyword>
<dbReference type="AlphaFoldDB" id="A0ABD1ZHY7"/>
<gene>
    <name evidence="2" type="ORF">R1flu_019189</name>
</gene>
<accession>A0ABD1ZHY7</accession>
<feature type="region of interest" description="Disordered" evidence="1">
    <location>
        <begin position="24"/>
        <end position="62"/>
    </location>
</feature>
<feature type="compositionally biased region" description="Basic and acidic residues" evidence="1">
    <location>
        <begin position="29"/>
        <end position="43"/>
    </location>
</feature>
<proteinExistence type="predicted"/>